<accession>A0A4R5FEB1</accession>
<evidence type="ECO:0000313" key="1">
    <source>
        <dbReference type="EMBL" id="TDE48497.1"/>
    </source>
</evidence>
<gene>
    <name evidence="1" type="ORF">E1295_21095</name>
</gene>
<proteinExistence type="predicted"/>
<protein>
    <submittedName>
        <fullName evidence="1">Uncharacterized protein</fullName>
    </submittedName>
</protein>
<dbReference type="EMBL" id="SMLD01000054">
    <property type="protein sequence ID" value="TDE48497.1"/>
    <property type="molecule type" value="Genomic_DNA"/>
</dbReference>
<name>A0A4R5FEB1_9ACTN</name>
<evidence type="ECO:0000313" key="2">
    <source>
        <dbReference type="Proteomes" id="UP000295136"/>
    </source>
</evidence>
<reference evidence="1 2" key="1">
    <citation type="submission" date="2019-03" db="EMBL/GenBank/DDBJ databases">
        <title>Draft genome sequences of novel Actinobacteria.</title>
        <authorList>
            <person name="Sahin N."/>
            <person name="Ay H."/>
            <person name="Saygin H."/>
        </authorList>
    </citation>
    <scope>NUCLEOTIDE SEQUENCE [LARGE SCALE GENOMIC DNA]</scope>
    <source>
        <strain evidence="1 2">6K102</strain>
    </source>
</reference>
<dbReference type="AlphaFoldDB" id="A0A4R5FEB1"/>
<sequence>MPTDATAIAAHAQVLQSDARVLADCAERLRTIGARLEADGLAPRWLREAIDAHLAACTTAAADLTAAAAHLRRYAERARP</sequence>
<dbReference type="RefSeq" id="WP_132632053.1">
    <property type="nucleotide sequence ID" value="NZ_SMLD01000054.1"/>
</dbReference>
<comment type="caution">
    <text evidence="1">The sequence shown here is derived from an EMBL/GenBank/DDBJ whole genome shotgun (WGS) entry which is preliminary data.</text>
</comment>
<keyword evidence="2" id="KW-1185">Reference proteome</keyword>
<organism evidence="1 2">
    <name type="scientific">Nonomuraea mesophila</name>
    <dbReference type="NCBI Taxonomy" id="2530382"/>
    <lineage>
        <taxon>Bacteria</taxon>
        <taxon>Bacillati</taxon>
        <taxon>Actinomycetota</taxon>
        <taxon>Actinomycetes</taxon>
        <taxon>Streptosporangiales</taxon>
        <taxon>Streptosporangiaceae</taxon>
        <taxon>Nonomuraea</taxon>
    </lineage>
</organism>
<dbReference type="Proteomes" id="UP000295136">
    <property type="component" value="Unassembled WGS sequence"/>
</dbReference>